<dbReference type="Gene3D" id="3.30.160.60">
    <property type="entry name" value="Classic Zinc Finger"/>
    <property type="match status" value="4"/>
</dbReference>
<comment type="subcellular location">
    <subcellularLocation>
        <location evidence="1">Nucleus</location>
    </subcellularLocation>
</comment>
<dbReference type="AlphaFoldDB" id="A0AAD4MEA4"/>
<evidence type="ECO:0000256" key="1">
    <source>
        <dbReference type="ARBA" id="ARBA00004123"/>
    </source>
</evidence>
<dbReference type="PANTHER" id="PTHR23235:SF142">
    <property type="entry name" value="ZINC FINGER PROTEIN 384"/>
    <property type="match status" value="1"/>
</dbReference>
<dbReference type="GO" id="GO:0000981">
    <property type="term" value="F:DNA-binding transcription factor activity, RNA polymerase II-specific"/>
    <property type="evidence" value="ECO:0007669"/>
    <property type="project" value="TreeGrafter"/>
</dbReference>
<dbReference type="Proteomes" id="UP001201812">
    <property type="component" value="Unassembled WGS sequence"/>
</dbReference>
<dbReference type="GO" id="GO:0000978">
    <property type="term" value="F:RNA polymerase II cis-regulatory region sequence-specific DNA binding"/>
    <property type="evidence" value="ECO:0007669"/>
    <property type="project" value="TreeGrafter"/>
</dbReference>
<dbReference type="SMART" id="SM00355">
    <property type="entry name" value="ZnF_C2H2"/>
    <property type="match status" value="6"/>
</dbReference>
<comment type="caution">
    <text evidence="10">The sequence shown here is derived from an EMBL/GenBank/DDBJ whole genome shotgun (WGS) entry which is preliminary data.</text>
</comment>
<keyword evidence="11" id="KW-1185">Reference proteome</keyword>
<dbReference type="SUPFAM" id="SSF57667">
    <property type="entry name" value="beta-beta-alpha zinc fingers"/>
    <property type="match status" value="3"/>
</dbReference>
<dbReference type="InterPro" id="IPR056438">
    <property type="entry name" value="Znf-C2H2_CTCF"/>
</dbReference>
<evidence type="ECO:0000313" key="10">
    <source>
        <dbReference type="EMBL" id="KAI1691389.1"/>
    </source>
</evidence>
<dbReference type="FunFam" id="3.30.160.60:FF:000417">
    <property type="entry name" value="Zinc finger protein"/>
    <property type="match status" value="2"/>
</dbReference>
<evidence type="ECO:0000256" key="4">
    <source>
        <dbReference type="ARBA" id="ARBA00022771"/>
    </source>
</evidence>
<sequence>MDPTPFFCDECHMDLDESNVRNHISAIHLNYFPFKCFTCKAKGVNHVTLSKELMYEHTSTVHQGNAMDVRLFMDRENELEAAVEMCRRPSAEQLSLNDSKHDIRQGFISLCDTLTDTRDDTIENEVTSSEIKQEYDSVEAHGSTNNDNIGPANDAITHSIQFESGSVRGEQTNSNVNLQENIETEENAPQIQADNSLATSNLDRQNQQQNGFGESTDESEFGDEVCEYGRESESNDDTLTSKSRARDNKKNNHCESNESTFQGSSRPKVRPQFKKKCQISYLKANVGPKRAVDGETYHKCKQCHYVTKHKGHFTAHMRTHSGEKPYKCQFCKYATAHSSNLIRHNRIHTGEKPFKCQFCKYATAQSHHLTEHIRIHTGEKPFKCRFCQYASRYSSHLNVHVRRKHDALKFHAANSKKNAERNLLKKSAKND</sequence>
<keyword evidence="2" id="KW-0479">Metal-binding</keyword>
<keyword evidence="5" id="KW-0862">Zinc</keyword>
<dbReference type="GO" id="GO:0000122">
    <property type="term" value="P:negative regulation of transcription by RNA polymerase II"/>
    <property type="evidence" value="ECO:0007669"/>
    <property type="project" value="UniProtKB-ARBA"/>
</dbReference>
<dbReference type="GO" id="GO:0005634">
    <property type="term" value="C:nucleus"/>
    <property type="evidence" value="ECO:0007669"/>
    <property type="project" value="UniProtKB-SubCell"/>
</dbReference>
<evidence type="ECO:0000259" key="9">
    <source>
        <dbReference type="PROSITE" id="PS50157"/>
    </source>
</evidence>
<evidence type="ECO:0000256" key="8">
    <source>
        <dbReference type="SAM" id="MobiDB-lite"/>
    </source>
</evidence>
<feature type="domain" description="C2H2-type" evidence="9">
    <location>
        <begin position="354"/>
        <end position="381"/>
    </location>
</feature>
<evidence type="ECO:0000256" key="3">
    <source>
        <dbReference type="ARBA" id="ARBA00022737"/>
    </source>
</evidence>
<evidence type="ECO:0000256" key="5">
    <source>
        <dbReference type="ARBA" id="ARBA00022833"/>
    </source>
</evidence>
<feature type="domain" description="C2H2-type" evidence="9">
    <location>
        <begin position="382"/>
        <end position="410"/>
    </location>
</feature>
<feature type="domain" description="C2H2-type" evidence="9">
    <location>
        <begin position="326"/>
        <end position="353"/>
    </location>
</feature>
<dbReference type="GO" id="GO:0008270">
    <property type="term" value="F:zinc ion binding"/>
    <property type="evidence" value="ECO:0007669"/>
    <property type="project" value="UniProtKB-KW"/>
</dbReference>
<dbReference type="InterPro" id="IPR036236">
    <property type="entry name" value="Znf_C2H2_sf"/>
</dbReference>
<keyword evidence="6" id="KW-0539">Nucleus</keyword>
<protein>
    <submittedName>
        <fullName evidence="10">Zinc-finger double domain-containing protein</fullName>
    </submittedName>
</protein>
<dbReference type="InterPro" id="IPR013087">
    <property type="entry name" value="Znf_C2H2_type"/>
</dbReference>
<keyword evidence="4 7" id="KW-0863">Zinc-finger</keyword>
<feature type="region of interest" description="Disordered" evidence="8">
    <location>
        <begin position="126"/>
        <end position="153"/>
    </location>
</feature>
<dbReference type="EMBL" id="JAKKPZ010000943">
    <property type="protein sequence ID" value="KAI1691389.1"/>
    <property type="molecule type" value="Genomic_DNA"/>
</dbReference>
<feature type="compositionally biased region" description="Acidic residues" evidence="8">
    <location>
        <begin position="215"/>
        <end position="226"/>
    </location>
</feature>
<dbReference type="PROSITE" id="PS50157">
    <property type="entry name" value="ZINC_FINGER_C2H2_2"/>
    <property type="match status" value="4"/>
</dbReference>
<accession>A0AAD4MEA4</accession>
<proteinExistence type="predicted"/>
<reference evidence="10" key="1">
    <citation type="submission" date="2022-01" db="EMBL/GenBank/DDBJ databases">
        <title>Genome Sequence Resource for Two Populations of Ditylenchus destructor, the Migratory Endoparasitic Phytonematode.</title>
        <authorList>
            <person name="Zhang H."/>
            <person name="Lin R."/>
            <person name="Xie B."/>
        </authorList>
    </citation>
    <scope>NUCLEOTIDE SEQUENCE</scope>
    <source>
        <strain evidence="10">BazhouSP</strain>
    </source>
</reference>
<feature type="compositionally biased region" description="Basic and acidic residues" evidence="8">
    <location>
        <begin position="244"/>
        <end position="256"/>
    </location>
</feature>
<evidence type="ECO:0000256" key="6">
    <source>
        <dbReference type="ARBA" id="ARBA00023242"/>
    </source>
</evidence>
<feature type="region of interest" description="Disordered" evidence="8">
    <location>
        <begin position="207"/>
        <end position="269"/>
    </location>
</feature>
<organism evidence="10 11">
    <name type="scientific">Ditylenchus destructor</name>
    <dbReference type="NCBI Taxonomy" id="166010"/>
    <lineage>
        <taxon>Eukaryota</taxon>
        <taxon>Metazoa</taxon>
        <taxon>Ecdysozoa</taxon>
        <taxon>Nematoda</taxon>
        <taxon>Chromadorea</taxon>
        <taxon>Rhabditida</taxon>
        <taxon>Tylenchina</taxon>
        <taxon>Tylenchomorpha</taxon>
        <taxon>Sphaerularioidea</taxon>
        <taxon>Anguinidae</taxon>
        <taxon>Anguininae</taxon>
        <taxon>Ditylenchus</taxon>
    </lineage>
</organism>
<evidence type="ECO:0000256" key="7">
    <source>
        <dbReference type="PROSITE-ProRule" id="PRU00042"/>
    </source>
</evidence>
<keyword evidence="3" id="KW-0677">Repeat</keyword>
<dbReference type="FunFam" id="3.30.160.60:FF:000446">
    <property type="entry name" value="Zinc finger protein"/>
    <property type="match status" value="1"/>
</dbReference>
<feature type="domain" description="C2H2-type" evidence="9">
    <location>
        <begin position="298"/>
        <end position="325"/>
    </location>
</feature>
<evidence type="ECO:0000256" key="2">
    <source>
        <dbReference type="ARBA" id="ARBA00022723"/>
    </source>
</evidence>
<name>A0AAD4MEA4_9BILA</name>
<gene>
    <name evidence="10" type="ORF">DdX_21917</name>
</gene>
<dbReference type="Pfam" id="PF23611">
    <property type="entry name" value="zf-C2H2_16"/>
    <property type="match status" value="1"/>
</dbReference>
<evidence type="ECO:0000313" key="11">
    <source>
        <dbReference type="Proteomes" id="UP001201812"/>
    </source>
</evidence>
<dbReference type="PANTHER" id="PTHR23235">
    <property type="entry name" value="KRUEPPEL-LIKE TRANSCRIPTION FACTOR"/>
    <property type="match status" value="1"/>
</dbReference>